<organism evidence="1 2">
    <name type="scientific">Cutaneotrichosporon oleaginosum</name>
    <dbReference type="NCBI Taxonomy" id="879819"/>
    <lineage>
        <taxon>Eukaryota</taxon>
        <taxon>Fungi</taxon>
        <taxon>Dikarya</taxon>
        <taxon>Basidiomycota</taxon>
        <taxon>Agaricomycotina</taxon>
        <taxon>Tremellomycetes</taxon>
        <taxon>Trichosporonales</taxon>
        <taxon>Trichosporonaceae</taxon>
        <taxon>Cutaneotrichosporon</taxon>
    </lineage>
</organism>
<keyword evidence="2" id="KW-1185">Reference proteome</keyword>
<dbReference type="AlphaFoldDB" id="A0A0J0XWU9"/>
<dbReference type="Proteomes" id="UP000053611">
    <property type="component" value="Unassembled WGS sequence"/>
</dbReference>
<evidence type="ECO:0000313" key="1">
    <source>
        <dbReference type="EMBL" id="KLT45540.1"/>
    </source>
</evidence>
<name>A0A0J0XWU9_9TREE</name>
<dbReference type="OrthoDB" id="2558794at2759"/>
<dbReference type="EMBL" id="KQ087181">
    <property type="protein sequence ID" value="KLT45540.1"/>
    <property type="molecule type" value="Genomic_DNA"/>
</dbReference>
<dbReference type="GeneID" id="28985725"/>
<proteinExistence type="predicted"/>
<accession>A0A0J0XWU9</accession>
<gene>
    <name evidence="1" type="ORF">CC85DRAFT_299599</name>
</gene>
<dbReference type="RefSeq" id="XP_018282031.1">
    <property type="nucleotide sequence ID" value="XM_018425122.1"/>
</dbReference>
<sequence>MFRAATRALPATRAVLQRRTMASAAKPNPEAGFWKTWVVGMPVDVYPLAGIVTVACSGSFYMIYKHLTEDSARGELRLLPTSMRQ</sequence>
<reference evidence="1 2" key="1">
    <citation type="submission" date="2015-03" db="EMBL/GenBank/DDBJ databases">
        <title>Genomics and transcriptomics of the oil-accumulating basidiomycete yeast T. oleaginosus allow insights into substrate utilization and the diverse evolutionary trajectories of mating systems in fungi.</title>
        <authorList>
            <consortium name="DOE Joint Genome Institute"/>
            <person name="Kourist R."/>
            <person name="Kracht O."/>
            <person name="Bracharz F."/>
            <person name="Lipzen A."/>
            <person name="Nolan M."/>
            <person name="Ohm R."/>
            <person name="Grigoriev I."/>
            <person name="Sun S."/>
            <person name="Heitman J."/>
            <person name="Bruck T."/>
            <person name="Nowrousian M."/>
        </authorList>
    </citation>
    <scope>NUCLEOTIDE SEQUENCE [LARGE SCALE GENOMIC DNA]</scope>
    <source>
        <strain evidence="1 2">IBC0246</strain>
    </source>
</reference>
<evidence type="ECO:0000313" key="2">
    <source>
        <dbReference type="Proteomes" id="UP000053611"/>
    </source>
</evidence>
<protein>
    <submittedName>
        <fullName evidence="1">Uncharacterized protein</fullName>
    </submittedName>
</protein>